<dbReference type="Gene3D" id="3.10.310.50">
    <property type="match status" value="1"/>
</dbReference>
<dbReference type="InterPro" id="IPR007621">
    <property type="entry name" value="TPM_dom"/>
</dbReference>
<reference evidence="4 5" key="1">
    <citation type="submission" date="2020-08" db="EMBL/GenBank/DDBJ databases">
        <title>A Genomic Blueprint of the Chicken Gut Microbiome.</title>
        <authorList>
            <person name="Gilroy R."/>
            <person name="Ravi A."/>
            <person name="Getino M."/>
            <person name="Pursley I."/>
            <person name="Horton D.L."/>
            <person name="Alikhan N.-F."/>
            <person name="Baker D."/>
            <person name="Gharbi K."/>
            <person name="Hall N."/>
            <person name="Watson M."/>
            <person name="Adriaenssens E.M."/>
            <person name="Foster-Nyarko E."/>
            <person name="Jarju S."/>
            <person name="Secka A."/>
            <person name="Antonio M."/>
            <person name="Oren A."/>
            <person name="Chaudhuri R."/>
            <person name="La Ragione R.M."/>
            <person name="Hildebrand F."/>
            <person name="Pallen M.J."/>
        </authorList>
    </citation>
    <scope>NUCLEOTIDE SEQUENCE [LARGE SCALE GENOMIC DNA]</scope>
    <source>
        <strain evidence="4 5">Sa2CUA8</strain>
    </source>
</reference>
<evidence type="ECO:0000313" key="4">
    <source>
        <dbReference type="EMBL" id="MBD7997773.1"/>
    </source>
</evidence>
<keyword evidence="2" id="KW-0812">Transmembrane</keyword>
<feature type="transmembrane region" description="Helical" evidence="2">
    <location>
        <begin position="82"/>
        <end position="107"/>
    </location>
</feature>
<gene>
    <name evidence="4" type="ORF">H9640_04310</name>
</gene>
<feature type="compositionally biased region" description="Basic residues" evidence="1">
    <location>
        <begin position="69"/>
        <end position="78"/>
    </location>
</feature>
<evidence type="ECO:0000256" key="2">
    <source>
        <dbReference type="SAM" id="Phobius"/>
    </source>
</evidence>
<dbReference type="Proteomes" id="UP000633601">
    <property type="component" value="Unassembled WGS sequence"/>
</dbReference>
<sequence>MGSSRRRPLRNTVRRTNIPHAGFSTPAARVGRPGRVKCPPLSRFAIAAPAPVGKDHEVASSSVSPALHRPSRPGRRPVLRRGLSLGIAAALTLTGLGAASLTAPAVASPATASLPAEQPLDLPGRITDPAGALGDQTDEVEAAMDRLEEDTPYQLFVVYVDTFDGQDAQSWAAATANLSGMGRDDVLLAVATQDRRYDLSADHNIGLSEASLDTVQEAIEDQLSQDEWAGAAVAAADTLRAEATGSSSSGGSGWLVALVVGLLAIAGFFVVRAILNKRRGTAAKPGGADEADELAQLPTDELNRRASSALVAIDDAIKTSEQELGFAQAQFGLEATQEFQVALETGKQKVSQAFALRQQLDDDTPEAEPQARTMMAQIIALCTEVSQSLDAESDQFDELRDLQARAPEVLDTVERRAGEVEARVAPARSTLAALSTTYPAAALASVSANPDQALQLVAGAREAVAAGRAALEGKDRASAVAHARAAENAVGQAVTLLDAIDSAGEVLAQAGQRLDVAVASITADLADAARLAPADPTVTARAAEAQAAVAEARTARDGGDPIAALRRLTDAEAAIDAALAPFRESAEQAARAAALLRDTIGRVDSQIRATNDFIETRRGAVGPEARTRLSEAIRYLGEARALQPSDPVRALATAQQADTLAQTAAQLAQRDASAWESQQNDAGMFGGGTGGGGNNVGGMVLGGILLDQILRGGGGGRRSGGGFGGGYGGGGFGGGGFGGSSRGSSGGRSSRGSSGSRSSRGGRF</sequence>
<accession>A0ABR8UZ01</accession>
<name>A0ABR8UZ01_9CELL</name>
<keyword evidence="2" id="KW-0472">Membrane</keyword>
<feature type="transmembrane region" description="Helical" evidence="2">
    <location>
        <begin position="254"/>
        <end position="275"/>
    </location>
</feature>
<feature type="region of interest" description="Disordered" evidence="1">
    <location>
        <begin position="56"/>
        <end position="78"/>
    </location>
</feature>
<feature type="region of interest" description="Disordered" evidence="1">
    <location>
        <begin position="731"/>
        <end position="764"/>
    </location>
</feature>
<evidence type="ECO:0000313" key="5">
    <source>
        <dbReference type="Proteomes" id="UP000633601"/>
    </source>
</evidence>
<comment type="caution">
    <text evidence="4">The sequence shown here is derived from an EMBL/GenBank/DDBJ whole genome shotgun (WGS) entry which is preliminary data.</text>
</comment>
<evidence type="ECO:0000259" key="3">
    <source>
        <dbReference type="Pfam" id="PF04536"/>
    </source>
</evidence>
<feature type="domain" description="TPM" evidence="3">
    <location>
        <begin position="126"/>
        <end position="241"/>
    </location>
</feature>
<dbReference type="Pfam" id="PF04536">
    <property type="entry name" value="TPM_phosphatase"/>
    <property type="match status" value="1"/>
</dbReference>
<organism evidence="4 5">
    <name type="scientific">Oerskovia gallyi</name>
    <dbReference type="NCBI Taxonomy" id="2762226"/>
    <lineage>
        <taxon>Bacteria</taxon>
        <taxon>Bacillati</taxon>
        <taxon>Actinomycetota</taxon>
        <taxon>Actinomycetes</taxon>
        <taxon>Micrococcales</taxon>
        <taxon>Cellulomonadaceae</taxon>
        <taxon>Oerskovia</taxon>
    </lineage>
</organism>
<keyword evidence="5" id="KW-1185">Reference proteome</keyword>
<protein>
    <submittedName>
        <fullName evidence="4">TPM domain-containing protein</fullName>
    </submittedName>
</protein>
<dbReference type="EMBL" id="JACSQE010000003">
    <property type="protein sequence ID" value="MBD7997773.1"/>
    <property type="molecule type" value="Genomic_DNA"/>
</dbReference>
<feature type="compositionally biased region" description="Low complexity" evidence="1">
    <location>
        <begin position="747"/>
        <end position="764"/>
    </location>
</feature>
<proteinExistence type="predicted"/>
<feature type="compositionally biased region" description="Gly residues" evidence="1">
    <location>
        <begin position="731"/>
        <end position="746"/>
    </location>
</feature>
<keyword evidence="2" id="KW-1133">Transmembrane helix</keyword>
<evidence type="ECO:0000256" key="1">
    <source>
        <dbReference type="SAM" id="MobiDB-lite"/>
    </source>
</evidence>